<name>T1EDL9_HELRO</name>
<dbReference type="GO" id="GO:0005615">
    <property type="term" value="C:extracellular space"/>
    <property type="evidence" value="ECO:0000318"/>
    <property type="project" value="GO_Central"/>
</dbReference>
<dbReference type="EMBL" id="KB097783">
    <property type="protein sequence ID" value="ESN90023.1"/>
    <property type="molecule type" value="Genomic_DNA"/>
</dbReference>
<dbReference type="Pfam" id="PF00188">
    <property type="entry name" value="CAP"/>
    <property type="match status" value="1"/>
</dbReference>
<dbReference type="OrthoDB" id="43654at2759"/>
<reference evidence="3 5" key="2">
    <citation type="journal article" date="2013" name="Nature">
        <title>Insights into bilaterian evolution from three spiralian genomes.</title>
        <authorList>
            <person name="Simakov O."/>
            <person name="Marletaz F."/>
            <person name="Cho S.J."/>
            <person name="Edsinger-Gonzales E."/>
            <person name="Havlak P."/>
            <person name="Hellsten U."/>
            <person name="Kuo D.H."/>
            <person name="Larsson T."/>
            <person name="Lv J."/>
            <person name="Arendt D."/>
            <person name="Savage R."/>
            <person name="Osoegawa K."/>
            <person name="de Jong P."/>
            <person name="Grimwood J."/>
            <person name="Chapman J.A."/>
            <person name="Shapiro H."/>
            <person name="Aerts A."/>
            <person name="Otillar R.P."/>
            <person name="Terry A.Y."/>
            <person name="Boore J.L."/>
            <person name="Grigoriev I.V."/>
            <person name="Lindberg D.R."/>
            <person name="Seaver E.C."/>
            <person name="Weisblat D.A."/>
            <person name="Putnam N.H."/>
            <person name="Rokhsar D.S."/>
        </authorList>
    </citation>
    <scope>NUCLEOTIDE SEQUENCE</scope>
</reference>
<dbReference type="OMA" id="CANIKCK"/>
<reference evidence="4" key="3">
    <citation type="submission" date="2015-06" db="UniProtKB">
        <authorList>
            <consortium name="EnsemblMetazoa"/>
        </authorList>
    </citation>
    <scope>IDENTIFICATION</scope>
</reference>
<organism evidence="4 5">
    <name type="scientific">Helobdella robusta</name>
    <name type="common">Californian leech</name>
    <dbReference type="NCBI Taxonomy" id="6412"/>
    <lineage>
        <taxon>Eukaryota</taxon>
        <taxon>Metazoa</taxon>
        <taxon>Spiralia</taxon>
        <taxon>Lophotrochozoa</taxon>
        <taxon>Annelida</taxon>
        <taxon>Clitellata</taxon>
        <taxon>Hirudinea</taxon>
        <taxon>Rhynchobdellida</taxon>
        <taxon>Glossiphoniidae</taxon>
        <taxon>Helobdella</taxon>
    </lineage>
</organism>
<dbReference type="InterPro" id="IPR002413">
    <property type="entry name" value="V5_allergen-like"/>
</dbReference>
<protein>
    <recommendedName>
        <fullName evidence="2">SCP domain-containing protein</fullName>
    </recommendedName>
</protein>
<evidence type="ECO:0000313" key="3">
    <source>
        <dbReference type="EMBL" id="ESN90023.1"/>
    </source>
</evidence>
<accession>T1EDL9</accession>
<dbReference type="PRINTS" id="PR00837">
    <property type="entry name" value="V5TPXLIKE"/>
</dbReference>
<dbReference type="PRINTS" id="PR00838">
    <property type="entry name" value="V5ALLERGEN"/>
</dbReference>
<dbReference type="STRING" id="6412.T1EDL9"/>
<gene>
    <name evidence="4" type="primary">20194671</name>
    <name evidence="3" type="ORF">HELRODRAFT_104520</name>
</gene>
<dbReference type="Proteomes" id="UP000015101">
    <property type="component" value="Unassembled WGS sequence"/>
</dbReference>
<dbReference type="GeneID" id="20194671"/>
<dbReference type="RefSeq" id="XP_009031891.1">
    <property type="nucleotide sequence ID" value="XM_009033643.1"/>
</dbReference>
<dbReference type="EMBL" id="AMQM01008471">
    <property type="status" value="NOT_ANNOTATED_CDS"/>
    <property type="molecule type" value="Genomic_DNA"/>
</dbReference>
<dbReference type="InParanoid" id="T1EDL9"/>
<dbReference type="Gene3D" id="3.40.33.10">
    <property type="entry name" value="CAP"/>
    <property type="match status" value="1"/>
</dbReference>
<sequence>MLFPSLLVLGWFLVVSSAEKEIIIVSPGKRAPLSDDVQSEIINAHNNFRKGEGSSNMKKIKWNSVLAEMADTWASSCSFTHGQPSSPSSPFPQTGQNLFATTVQAVNVSSYISSWYKEKEKFDSVTQTCAAKAVCGHYTQVVWAATSDVGCSYALCPTLPPTKLTNAYFFVCNYGPAGNFVGQKPFKIGSACADCSDACTDGLCN</sequence>
<dbReference type="KEGG" id="hro:HELRODRAFT_104520"/>
<dbReference type="SUPFAM" id="SSF55797">
    <property type="entry name" value="PR-1-like"/>
    <property type="match status" value="1"/>
</dbReference>
<dbReference type="InterPro" id="IPR001283">
    <property type="entry name" value="CRISP-related"/>
</dbReference>
<dbReference type="CTD" id="20194671"/>
<evidence type="ECO:0000259" key="2">
    <source>
        <dbReference type="SMART" id="SM00198"/>
    </source>
</evidence>
<dbReference type="SMART" id="SM00198">
    <property type="entry name" value="SCP"/>
    <property type="match status" value="1"/>
</dbReference>
<dbReference type="InterPro" id="IPR014044">
    <property type="entry name" value="CAP_dom"/>
</dbReference>
<dbReference type="EnsemblMetazoa" id="HelroT104520">
    <property type="protein sequence ID" value="HelroP104520"/>
    <property type="gene ID" value="HelroG104520"/>
</dbReference>
<evidence type="ECO:0000256" key="1">
    <source>
        <dbReference type="SAM" id="SignalP"/>
    </source>
</evidence>
<evidence type="ECO:0000313" key="5">
    <source>
        <dbReference type="Proteomes" id="UP000015101"/>
    </source>
</evidence>
<keyword evidence="5" id="KW-1185">Reference proteome</keyword>
<dbReference type="eggNOG" id="KOG3017">
    <property type="taxonomic scope" value="Eukaryota"/>
</dbReference>
<dbReference type="AlphaFoldDB" id="T1EDL9"/>
<feature type="signal peptide" evidence="1">
    <location>
        <begin position="1"/>
        <end position="18"/>
    </location>
</feature>
<dbReference type="InterPro" id="IPR035940">
    <property type="entry name" value="CAP_sf"/>
</dbReference>
<keyword evidence="1" id="KW-0732">Signal</keyword>
<reference evidence="5" key="1">
    <citation type="submission" date="2012-12" db="EMBL/GenBank/DDBJ databases">
        <authorList>
            <person name="Hellsten U."/>
            <person name="Grimwood J."/>
            <person name="Chapman J.A."/>
            <person name="Shapiro H."/>
            <person name="Aerts A."/>
            <person name="Otillar R.P."/>
            <person name="Terry A.Y."/>
            <person name="Boore J.L."/>
            <person name="Simakov O."/>
            <person name="Marletaz F."/>
            <person name="Cho S.-J."/>
            <person name="Edsinger-Gonzales E."/>
            <person name="Havlak P."/>
            <person name="Kuo D.-H."/>
            <person name="Larsson T."/>
            <person name="Lv J."/>
            <person name="Arendt D."/>
            <person name="Savage R."/>
            <person name="Osoegawa K."/>
            <person name="de Jong P."/>
            <person name="Lindberg D.R."/>
            <person name="Seaver E.C."/>
            <person name="Weisblat D.A."/>
            <person name="Putnam N.H."/>
            <person name="Grigoriev I.V."/>
            <person name="Rokhsar D.S."/>
        </authorList>
    </citation>
    <scope>NUCLEOTIDE SEQUENCE</scope>
</reference>
<feature type="chain" id="PRO_5010979815" description="SCP domain-containing protein" evidence="1">
    <location>
        <begin position="19"/>
        <end position="205"/>
    </location>
</feature>
<dbReference type="HOGENOM" id="CLU_035730_2_3_1"/>
<dbReference type="PROSITE" id="PS01010">
    <property type="entry name" value="CRISP_2"/>
    <property type="match status" value="1"/>
</dbReference>
<dbReference type="FunCoup" id="T1EDL9">
    <property type="interactions" value="36"/>
</dbReference>
<feature type="domain" description="SCP" evidence="2">
    <location>
        <begin position="36"/>
        <end position="182"/>
    </location>
</feature>
<dbReference type="PANTHER" id="PTHR10334">
    <property type="entry name" value="CYSTEINE-RICH SECRETORY PROTEIN-RELATED"/>
    <property type="match status" value="1"/>
</dbReference>
<dbReference type="FunFam" id="3.40.33.10:FF:000060">
    <property type="entry name" value="Uncharacterized protein"/>
    <property type="match status" value="1"/>
</dbReference>
<dbReference type="PROSITE" id="PS01009">
    <property type="entry name" value="CRISP_1"/>
    <property type="match status" value="1"/>
</dbReference>
<proteinExistence type="predicted"/>
<dbReference type="InterPro" id="IPR018244">
    <property type="entry name" value="Allrgn_V5/Tpx1_CS"/>
</dbReference>
<evidence type="ECO:0000313" key="4">
    <source>
        <dbReference type="EnsemblMetazoa" id="HelroP104520"/>
    </source>
</evidence>